<keyword evidence="6" id="KW-1185">Reference proteome</keyword>
<keyword evidence="1" id="KW-0489">Methyltransferase</keyword>
<dbReference type="GO" id="GO:0008170">
    <property type="term" value="F:N-methyltransferase activity"/>
    <property type="evidence" value="ECO:0007669"/>
    <property type="project" value="InterPro"/>
</dbReference>
<organism evidence="5 6">
    <name type="scientific">Paenibacillus donghaensis</name>
    <dbReference type="NCBI Taxonomy" id="414771"/>
    <lineage>
        <taxon>Bacteria</taxon>
        <taxon>Bacillati</taxon>
        <taxon>Bacillota</taxon>
        <taxon>Bacilli</taxon>
        <taxon>Bacillales</taxon>
        <taxon>Paenibacillaceae</taxon>
        <taxon>Paenibacillus</taxon>
    </lineage>
</organism>
<evidence type="ECO:0000256" key="3">
    <source>
        <dbReference type="ARBA" id="ARBA00022747"/>
    </source>
</evidence>
<sequence length="460" mass="53108">MVPYEPIDWGGKNVVQDQMVNLSLIPNEEFYQEFERGFNVVNGDLTSATYRALVNFTESVNYPRHRWFYYREGFSPELVNALIKEFDVPEDGLICDPFCGAGTTLSVAHERNLRSIGFEVNPFSAFVGQVKTRDYSEKELMLLEQVITELVTNEFDYEVALPENDYLTKIFGQEMLFELLRIKEFIIQIDDAKVRDLIFLSWLNSLEPVAKYRKAGNGLKIKKKANKNSALSPRDQILHQMNSTLEMIKVDLASTSSFRTEPIIYEESAMDMHQFLQGEQLDAVIFSPPYANCFDYTKIYYMELWMGDFIKTRSDQKDVRMKSVRSHVHATWPTRYENYYLSELHDVLLPAVRSQKLWTNRIPDMLKGYFEDMNVVLNNIYKALRPGGSCAIVVSNSSYGGIIIPTDVILAASAKNIGFTVKEIEVERLIITSSQQYKVTEGLRRFLRESTVKIQKPYET</sequence>
<keyword evidence="2" id="KW-0808">Transferase</keyword>
<feature type="domain" description="DNA methylase N-4/N-6" evidence="4">
    <location>
        <begin position="68"/>
        <end position="122"/>
    </location>
</feature>
<evidence type="ECO:0000313" key="6">
    <source>
        <dbReference type="Proteomes" id="UP000249890"/>
    </source>
</evidence>
<dbReference type="SUPFAM" id="SSF53335">
    <property type="entry name" value="S-adenosyl-L-methionine-dependent methyltransferases"/>
    <property type="match status" value="1"/>
</dbReference>
<dbReference type="KEGG" id="pdh:B9T62_31780"/>
<proteinExistence type="predicted"/>
<dbReference type="InterPro" id="IPR002941">
    <property type="entry name" value="DNA_methylase_N4/N6"/>
</dbReference>
<dbReference type="GO" id="GO:0009307">
    <property type="term" value="P:DNA restriction-modification system"/>
    <property type="evidence" value="ECO:0007669"/>
    <property type="project" value="UniProtKB-KW"/>
</dbReference>
<dbReference type="Pfam" id="PF01555">
    <property type="entry name" value="N6_N4_Mtase"/>
    <property type="match status" value="1"/>
</dbReference>
<dbReference type="Gene3D" id="3.40.50.150">
    <property type="entry name" value="Vaccinia Virus protein VP39"/>
    <property type="match status" value="2"/>
</dbReference>
<dbReference type="REBASE" id="205305">
    <property type="entry name" value="M2.Pdo13049ORF31775P"/>
</dbReference>
<protein>
    <recommendedName>
        <fullName evidence="4">DNA methylase N-4/N-6 domain-containing protein</fullName>
    </recommendedName>
</protein>
<evidence type="ECO:0000256" key="2">
    <source>
        <dbReference type="ARBA" id="ARBA00022679"/>
    </source>
</evidence>
<evidence type="ECO:0000259" key="4">
    <source>
        <dbReference type="Pfam" id="PF01555"/>
    </source>
</evidence>
<dbReference type="Proteomes" id="UP000249890">
    <property type="component" value="Chromosome"/>
</dbReference>
<dbReference type="EMBL" id="CP021780">
    <property type="protein sequence ID" value="ASA24935.1"/>
    <property type="molecule type" value="Genomic_DNA"/>
</dbReference>
<accession>A0A2Z2KL04</accession>
<dbReference type="GO" id="GO:0032259">
    <property type="term" value="P:methylation"/>
    <property type="evidence" value="ECO:0007669"/>
    <property type="project" value="UniProtKB-KW"/>
</dbReference>
<dbReference type="GO" id="GO:0003677">
    <property type="term" value="F:DNA binding"/>
    <property type="evidence" value="ECO:0007669"/>
    <property type="project" value="InterPro"/>
</dbReference>
<evidence type="ECO:0000256" key="1">
    <source>
        <dbReference type="ARBA" id="ARBA00022603"/>
    </source>
</evidence>
<evidence type="ECO:0000313" key="5">
    <source>
        <dbReference type="EMBL" id="ASA24935.1"/>
    </source>
</evidence>
<reference evidence="5 6" key="1">
    <citation type="submission" date="2017-06" db="EMBL/GenBank/DDBJ databases">
        <title>Complete genome sequence of Paenibacillus donghaensis KCTC 13049T isolated from East Sea sediment, South Korea.</title>
        <authorList>
            <person name="Jung B.K."/>
            <person name="Hong S.-J."/>
            <person name="Shin J.-H."/>
        </authorList>
    </citation>
    <scope>NUCLEOTIDE SEQUENCE [LARGE SCALE GENOMIC DNA]</scope>
    <source>
        <strain evidence="5 6">KCTC 13049</strain>
    </source>
</reference>
<keyword evidence="3" id="KW-0680">Restriction system</keyword>
<name>A0A2Z2KL04_9BACL</name>
<dbReference type="InterPro" id="IPR029063">
    <property type="entry name" value="SAM-dependent_MTases_sf"/>
</dbReference>
<gene>
    <name evidence="5" type="ORF">B9T62_31780</name>
</gene>
<dbReference type="AlphaFoldDB" id="A0A2Z2KL04"/>